<reference evidence="1" key="1">
    <citation type="journal article" date="2023" name="Science">
        <title>Genome structures resolve the early diversification of teleost fishes.</title>
        <authorList>
            <person name="Parey E."/>
            <person name="Louis A."/>
            <person name="Montfort J."/>
            <person name="Bouchez O."/>
            <person name="Roques C."/>
            <person name="Iampietro C."/>
            <person name="Lluch J."/>
            <person name="Castinel A."/>
            <person name="Donnadieu C."/>
            <person name="Desvignes T."/>
            <person name="Floi Bucao C."/>
            <person name="Jouanno E."/>
            <person name="Wen M."/>
            <person name="Mejri S."/>
            <person name="Dirks R."/>
            <person name="Jansen H."/>
            <person name="Henkel C."/>
            <person name="Chen W.J."/>
            <person name="Zahm M."/>
            <person name="Cabau C."/>
            <person name="Klopp C."/>
            <person name="Thompson A.W."/>
            <person name="Robinson-Rechavi M."/>
            <person name="Braasch I."/>
            <person name="Lecointre G."/>
            <person name="Bobe J."/>
            <person name="Postlethwait J.H."/>
            <person name="Berthelot C."/>
            <person name="Roest Crollius H."/>
            <person name="Guiguen Y."/>
        </authorList>
    </citation>
    <scope>NUCLEOTIDE SEQUENCE</scope>
    <source>
        <strain evidence="1">WJC10195</strain>
    </source>
</reference>
<organism evidence="1 2">
    <name type="scientific">Synaphobranchus kaupii</name>
    <name type="common">Kaup's arrowtooth eel</name>
    <dbReference type="NCBI Taxonomy" id="118154"/>
    <lineage>
        <taxon>Eukaryota</taxon>
        <taxon>Metazoa</taxon>
        <taxon>Chordata</taxon>
        <taxon>Craniata</taxon>
        <taxon>Vertebrata</taxon>
        <taxon>Euteleostomi</taxon>
        <taxon>Actinopterygii</taxon>
        <taxon>Neopterygii</taxon>
        <taxon>Teleostei</taxon>
        <taxon>Anguilliformes</taxon>
        <taxon>Synaphobranchidae</taxon>
        <taxon>Synaphobranchus</taxon>
    </lineage>
</organism>
<dbReference type="AlphaFoldDB" id="A0A9Q1JGZ1"/>
<protein>
    <submittedName>
        <fullName evidence="1">Uncharacterized protein</fullName>
    </submittedName>
</protein>
<dbReference type="Proteomes" id="UP001152622">
    <property type="component" value="Chromosome 1"/>
</dbReference>
<evidence type="ECO:0000313" key="1">
    <source>
        <dbReference type="EMBL" id="KAJ8382947.1"/>
    </source>
</evidence>
<keyword evidence="2" id="KW-1185">Reference proteome</keyword>
<dbReference type="EMBL" id="JAINUF010000001">
    <property type="protein sequence ID" value="KAJ8382947.1"/>
    <property type="molecule type" value="Genomic_DNA"/>
</dbReference>
<comment type="caution">
    <text evidence="1">The sequence shown here is derived from an EMBL/GenBank/DDBJ whole genome shotgun (WGS) entry which is preliminary data.</text>
</comment>
<sequence length="166" mass="18605">MNSFVFVSEDRGKRDAPTKWRLRFTADGFSSQSHRASIMRPPPRSLWTRTRSICWQRRAVLLPLRLPPRSVGRPSLLVPLKDRSSLRLRPARLLFTLLVCVQNALAPYLLPLVAGLKTQVQGLLGRGGHALLDARSLLPSVRSAHSSLRLSGKSSHPYVWLLNSPV</sequence>
<proteinExistence type="predicted"/>
<gene>
    <name evidence="1" type="ORF">SKAU_G00037250</name>
</gene>
<name>A0A9Q1JGZ1_SYNKA</name>
<accession>A0A9Q1JGZ1</accession>
<evidence type="ECO:0000313" key="2">
    <source>
        <dbReference type="Proteomes" id="UP001152622"/>
    </source>
</evidence>